<proteinExistence type="predicted"/>
<reference evidence="1 2" key="1">
    <citation type="submission" date="2015-05" db="EMBL/GenBank/DDBJ databases">
        <title>Photobacterium galathea sp. nov.</title>
        <authorList>
            <person name="Machado H."/>
            <person name="Gram L."/>
        </authorList>
    </citation>
    <scope>NUCLEOTIDE SEQUENCE [LARGE SCALE GENOMIC DNA]</scope>
    <source>
        <strain evidence="1 2">CGMCC 1.12159</strain>
    </source>
</reference>
<evidence type="ECO:0000313" key="2">
    <source>
        <dbReference type="Proteomes" id="UP000036097"/>
    </source>
</evidence>
<protein>
    <recommendedName>
        <fullName evidence="3">MarR family transcriptional regulator</fullName>
    </recommendedName>
</protein>
<keyword evidence="2" id="KW-1185">Reference proteome</keyword>
<dbReference type="OrthoDB" id="5917934at2"/>
<organism evidence="1 2">
    <name type="scientific">Photobacterium aquae</name>
    <dbReference type="NCBI Taxonomy" id="1195763"/>
    <lineage>
        <taxon>Bacteria</taxon>
        <taxon>Pseudomonadati</taxon>
        <taxon>Pseudomonadota</taxon>
        <taxon>Gammaproteobacteria</taxon>
        <taxon>Vibrionales</taxon>
        <taxon>Vibrionaceae</taxon>
        <taxon>Photobacterium</taxon>
    </lineage>
</organism>
<dbReference type="SUPFAM" id="SSF46785">
    <property type="entry name" value="Winged helix' DNA-binding domain"/>
    <property type="match status" value="1"/>
</dbReference>
<dbReference type="Gene3D" id="1.10.10.10">
    <property type="entry name" value="Winged helix-like DNA-binding domain superfamily/Winged helix DNA-binding domain"/>
    <property type="match status" value="1"/>
</dbReference>
<name>A0A0J1HD82_9GAMM</name>
<accession>A0A0J1HD82</accession>
<comment type="caution">
    <text evidence="1">The sequence shown here is derived from an EMBL/GenBank/DDBJ whole genome shotgun (WGS) entry which is preliminary data.</text>
</comment>
<dbReference type="STRING" id="1195763.ABT56_00020"/>
<dbReference type="Proteomes" id="UP000036097">
    <property type="component" value="Unassembled WGS sequence"/>
</dbReference>
<dbReference type="EMBL" id="LDOT01000001">
    <property type="protein sequence ID" value="KLV09654.1"/>
    <property type="molecule type" value="Genomic_DNA"/>
</dbReference>
<gene>
    <name evidence="1" type="ORF">ABT56_00020</name>
</gene>
<sequence>MYQHPSAYPAHNSLKFRKQIEAFRETIHAEIHPMQMLVFLEVINNPPMTVSVSYINDLLVITQAAASRHCRALTERYSPSRDGYGLCTWIQCPKDFRSKYLQLTEKGLLVAEKLRANFQK</sequence>
<dbReference type="InterPro" id="IPR036388">
    <property type="entry name" value="WH-like_DNA-bd_sf"/>
</dbReference>
<dbReference type="PATRIC" id="fig|1195763.3.peg.2"/>
<dbReference type="AlphaFoldDB" id="A0A0J1HD82"/>
<evidence type="ECO:0008006" key="3">
    <source>
        <dbReference type="Google" id="ProtNLM"/>
    </source>
</evidence>
<dbReference type="InterPro" id="IPR036390">
    <property type="entry name" value="WH_DNA-bd_sf"/>
</dbReference>
<evidence type="ECO:0000313" key="1">
    <source>
        <dbReference type="EMBL" id="KLV09654.1"/>
    </source>
</evidence>